<feature type="domain" description="Chorismate-utilising enzyme C-terminal" evidence="1">
    <location>
        <begin position="107"/>
        <end position="360"/>
    </location>
</feature>
<dbReference type="Pfam" id="PF00425">
    <property type="entry name" value="Chorismate_bind"/>
    <property type="match status" value="1"/>
</dbReference>
<dbReference type="InParanoid" id="A0A0M8K659"/>
<keyword evidence="2" id="KW-0032">Aminotransferase</keyword>
<evidence type="ECO:0000313" key="5">
    <source>
        <dbReference type="Proteomes" id="UP000050502"/>
    </source>
</evidence>
<dbReference type="InterPro" id="IPR019999">
    <property type="entry name" value="Anth_synth_I-like"/>
</dbReference>
<dbReference type="EMBL" id="BBZA01000001">
    <property type="protein sequence ID" value="GAP61591.1"/>
    <property type="molecule type" value="Genomic_DNA"/>
</dbReference>
<dbReference type="InterPro" id="IPR015890">
    <property type="entry name" value="Chorismate_C"/>
</dbReference>
<evidence type="ECO:0000313" key="2">
    <source>
        <dbReference type="EMBL" id="GAP61591.1"/>
    </source>
</evidence>
<gene>
    <name evidence="2" type="primary">pabBC</name>
    <name evidence="2" type="ORF">ARMA_0014</name>
    <name evidence="3" type="ORF">SE16_11285</name>
</gene>
<dbReference type="RefSeq" id="WP_082373704.1">
    <property type="nucleotide sequence ID" value="NZ_BBZA01000001.1"/>
</dbReference>
<dbReference type="GO" id="GO:0008696">
    <property type="term" value="F:4-amino-4-deoxychorismate lyase activity"/>
    <property type="evidence" value="ECO:0007669"/>
    <property type="project" value="UniProtKB-EC"/>
</dbReference>
<dbReference type="Gene3D" id="3.20.10.10">
    <property type="entry name" value="D-amino Acid Aminotransferase, subunit A, domain 2"/>
    <property type="match status" value="1"/>
</dbReference>
<dbReference type="PATRIC" id="fig|872965.6.peg.2722"/>
<dbReference type="PANTHER" id="PTHR11236:SF50">
    <property type="entry name" value="AMINODEOXYCHORISMATE SYNTHASE COMPONENT 1"/>
    <property type="match status" value="1"/>
</dbReference>
<comment type="caution">
    <text evidence="2">The sequence shown here is derived from an EMBL/GenBank/DDBJ whole genome shotgun (WGS) entry which is preliminary data.</text>
</comment>
<dbReference type="InterPro" id="IPR005801">
    <property type="entry name" value="ADC_synthase"/>
</dbReference>
<evidence type="ECO:0000313" key="4">
    <source>
        <dbReference type="Proteomes" id="UP000037784"/>
    </source>
</evidence>
<dbReference type="EC" id="2.6.1.85" evidence="2"/>
<dbReference type="NCBIfam" id="TIGR00553">
    <property type="entry name" value="pabB"/>
    <property type="match status" value="1"/>
</dbReference>
<sequence length="593" mass="67034">MEAIIHDERRRKWWRFTHPIRYIQATRYDEVLPALAEIEAAAERGAHAVGFITYEAAPAFDPALQTQRPDGVPLLLFGIFNAPEPVELPHHVDATYEVDAWEPDMSRDAYQRAIAAIKDAIARGDTYQVNFTMRLRAPFRGNPWALFVDLYQTQEAPLAAYLDLGETVVCSVSPELFFAVQGERIWSRPMKGTAARAPLPREDRLRANWLRHSEKNRAENVMIVDMIRNDLARIAEVGSVDVPHLFTIERYPTVWQMTSTVEARTTADLPSIMQALFPCASITGAPKASTMRIIASLETSPRHIYTGTIGWVAPGRQMQFNVAIRTVVINRQTETAEYGVGGGIVWDSNAEDEYAECQAKARVLTERRPVFDLLETMLWTPRAGFFLWDRHLERLRLSADYFGFSLDMRRLYEEAETLAETLAPVPQRVRLTLSRDGTTQWTHTPLANAPYPDRVRLALAPAPISTKNVFLYHKTTHRDVYEQARAACPTADDVLLWNEHGHITETTTANIVAWLDGHLVTPPVHDGLLNGTLRSWLVQHGIVEEASIPIEALHTCQKLYVINSVRGWRPALLINEHAHAHKPPWTSTTAPLT</sequence>
<dbReference type="Proteomes" id="UP000037784">
    <property type="component" value="Unassembled WGS sequence"/>
</dbReference>
<dbReference type="InterPro" id="IPR001544">
    <property type="entry name" value="Aminotrans_IV"/>
</dbReference>
<dbReference type="SUPFAM" id="SSF56752">
    <property type="entry name" value="D-aminoacid aminotransferase-like PLP-dependent enzymes"/>
    <property type="match status" value="1"/>
</dbReference>
<dbReference type="EC" id="4.1.3.38" evidence="2"/>
<accession>A0A0M8K659</accession>
<dbReference type="Proteomes" id="UP000050502">
    <property type="component" value="Unassembled WGS sequence"/>
</dbReference>
<dbReference type="Gene3D" id="3.30.470.10">
    <property type="match status" value="1"/>
</dbReference>
<dbReference type="PRINTS" id="PR00095">
    <property type="entry name" value="ANTSNTHASEI"/>
</dbReference>
<reference evidence="4" key="3">
    <citation type="submission" date="2015-08" db="EMBL/GenBank/DDBJ databases">
        <title>Draft Genome Sequence of a Heterotrophic Facultative Anaerobic Bacterium Ardenticatena maritima Strain 110S.</title>
        <authorList>
            <person name="Kawaichi S."/>
            <person name="Yoshida T."/>
            <person name="Sako Y."/>
            <person name="Nakamura R."/>
        </authorList>
    </citation>
    <scope>NUCLEOTIDE SEQUENCE [LARGE SCALE GENOMIC DNA]</scope>
    <source>
        <strain evidence="4">110S</strain>
    </source>
</reference>
<dbReference type="GO" id="GO:0046820">
    <property type="term" value="F:4-amino-4-deoxychorismate synthase activity"/>
    <property type="evidence" value="ECO:0007669"/>
    <property type="project" value="UniProtKB-EC"/>
</dbReference>
<dbReference type="GO" id="GO:0000162">
    <property type="term" value="P:L-tryptophan biosynthetic process"/>
    <property type="evidence" value="ECO:0007669"/>
    <property type="project" value="TreeGrafter"/>
</dbReference>
<evidence type="ECO:0000259" key="1">
    <source>
        <dbReference type="Pfam" id="PF00425"/>
    </source>
</evidence>
<proteinExistence type="predicted"/>
<dbReference type="OrthoDB" id="9803598at2"/>
<name>A0A0M8K659_9CHLR</name>
<reference evidence="3 5" key="2">
    <citation type="submission" date="2015-07" db="EMBL/GenBank/DDBJ databases">
        <title>Whole genome sequence of Ardenticatena maritima DSM 23922.</title>
        <authorList>
            <person name="Hemp J."/>
            <person name="Ward L.M."/>
            <person name="Pace L.A."/>
            <person name="Fischer W.W."/>
        </authorList>
    </citation>
    <scope>NUCLEOTIDE SEQUENCE [LARGE SCALE GENOMIC DNA]</scope>
    <source>
        <strain evidence="3 5">110S</strain>
    </source>
</reference>
<dbReference type="InterPro" id="IPR043132">
    <property type="entry name" value="BCAT-like_C"/>
</dbReference>
<dbReference type="InterPro" id="IPR043131">
    <property type="entry name" value="BCAT-like_N"/>
</dbReference>
<dbReference type="EMBL" id="LGKN01000006">
    <property type="protein sequence ID" value="KPL87124.1"/>
    <property type="molecule type" value="Genomic_DNA"/>
</dbReference>
<keyword evidence="4" id="KW-1185">Reference proteome</keyword>
<organism evidence="2 4">
    <name type="scientific">Ardenticatena maritima</name>
    <dbReference type="NCBI Taxonomy" id="872965"/>
    <lineage>
        <taxon>Bacteria</taxon>
        <taxon>Bacillati</taxon>
        <taxon>Chloroflexota</taxon>
        <taxon>Ardenticatenia</taxon>
        <taxon>Ardenticatenales</taxon>
        <taxon>Ardenticatenaceae</taxon>
        <taxon>Ardenticatena</taxon>
    </lineage>
</organism>
<dbReference type="Pfam" id="PF01063">
    <property type="entry name" value="Aminotran_4"/>
    <property type="match status" value="1"/>
</dbReference>
<dbReference type="Gene3D" id="3.60.120.10">
    <property type="entry name" value="Anthranilate synthase"/>
    <property type="match status" value="1"/>
</dbReference>
<reference evidence="2 4" key="1">
    <citation type="journal article" date="2015" name="Genome Announc.">
        <title>Draft Genome Sequence of a Heterotrophic Facultative Anaerobic Thermophilic Bacterium, Ardenticatena maritima Strain 110ST.</title>
        <authorList>
            <person name="Kawaichi S."/>
            <person name="Yoshida T."/>
            <person name="Sako Y."/>
            <person name="Nakamura R."/>
        </authorList>
    </citation>
    <scope>NUCLEOTIDE SEQUENCE [LARGE SCALE GENOMIC DNA]</scope>
    <source>
        <strain evidence="2 4">110S</strain>
    </source>
</reference>
<dbReference type="SUPFAM" id="SSF56322">
    <property type="entry name" value="ADC synthase"/>
    <property type="match status" value="1"/>
</dbReference>
<dbReference type="InterPro" id="IPR036038">
    <property type="entry name" value="Aminotransferase-like"/>
</dbReference>
<dbReference type="InterPro" id="IPR005802">
    <property type="entry name" value="ADC_synth_comp_1"/>
</dbReference>
<dbReference type="PANTHER" id="PTHR11236">
    <property type="entry name" value="AMINOBENZOATE/ANTHRANILATE SYNTHASE"/>
    <property type="match status" value="1"/>
</dbReference>
<dbReference type="STRING" id="872965.SE16_11285"/>
<dbReference type="AlphaFoldDB" id="A0A0M8K659"/>
<keyword evidence="2" id="KW-0808">Transferase</keyword>
<evidence type="ECO:0000313" key="3">
    <source>
        <dbReference type="EMBL" id="KPL87124.1"/>
    </source>
</evidence>
<dbReference type="GO" id="GO:0009396">
    <property type="term" value="P:folic acid-containing compound biosynthetic process"/>
    <property type="evidence" value="ECO:0007669"/>
    <property type="project" value="InterPro"/>
</dbReference>
<protein>
    <submittedName>
        <fullName evidence="2">Para-aminobenzoate synthetase/4-amino-4-deoxychorismate lyase</fullName>
        <ecNumber evidence="2">2.6.1.85</ecNumber>
        <ecNumber evidence="2">4.1.3.38</ecNumber>
    </submittedName>
</protein>
<keyword evidence="2" id="KW-0456">Lyase</keyword>